<feature type="domain" description="Helix-turn-helix" evidence="1">
    <location>
        <begin position="31"/>
        <end position="79"/>
    </location>
</feature>
<keyword evidence="3" id="KW-1185">Reference proteome</keyword>
<dbReference type="InterPro" id="IPR041657">
    <property type="entry name" value="HTH_17"/>
</dbReference>
<protein>
    <recommendedName>
        <fullName evidence="1">Helix-turn-helix domain-containing protein</fullName>
    </recommendedName>
</protein>
<comment type="caution">
    <text evidence="2">The sequence shown here is derived from an EMBL/GenBank/DDBJ whole genome shotgun (WGS) entry which is preliminary data.</text>
</comment>
<evidence type="ECO:0000313" key="2">
    <source>
        <dbReference type="EMBL" id="OOY22618.1"/>
    </source>
</evidence>
<reference evidence="2 3" key="1">
    <citation type="submission" date="2016-11" db="EMBL/GenBank/DDBJ databases">
        <title>A multilocus sequence analysis scheme for characterization of bacteria in the genus Thioclava.</title>
        <authorList>
            <person name="Liu Y."/>
            <person name="Shao Z."/>
        </authorList>
    </citation>
    <scope>NUCLEOTIDE SEQUENCE [LARGE SCALE GENOMIC DNA]</scope>
    <source>
        <strain evidence="2 3">TAW-CT134</strain>
    </source>
</reference>
<dbReference type="SUPFAM" id="SSF46955">
    <property type="entry name" value="Putative DNA-binding domain"/>
    <property type="match status" value="1"/>
</dbReference>
<dbReference type="InterPro" id="IPR009061">
    <property type="entry name" value="DNA-bd_dom_put_sf"/>
</dbReference>
<dbReference type="EMBL" id="MPZV01000005">
    <property type="protein sequence ID" value="OOY22618.1"/>
    <property type="molecule type" value="Genomic_DNA"/>
</dbReference>
<proteinExistence type="predicted"/>
<dbReference type="Pfam" id="PF12728">
    <property type="entry name" value="HTH_17"/>
    <property type="match status" value="1"/>
</dbReference>
<organism evidence="2 3">
    <name type="scientific">Thioclava sediminum</name>
    <dbReference type="NCBI Taxonomy" id="1915319"/>
    <lineage>
        <taxon>Bacteria</taxon>
        <taxon>Pseudomonadati</taxon>
        <taxon>Pseudomonadota</taxon>
        <taxon>Alphaproteobacteria</taxon>
        <taxon>Rhodobacterales</taxon>
        <taxon>Paracoccaceae</taxon>
        <taxon>Thioclava</taxon>
    </lineage>
</organism>
<name>A0ABX3MSF0_9RHOB</name>
<gene>
    <name evidence="2" type="ORF">BMI91_18345</name>
</gene>
<sequence length="123" mass="13531">MRLWQGKTKIETGSASLPDISGGGMDDIPRLLTPREAADRLRVSTKTLRRLRASGLPFITLTSGSIRYDARDLADFVGRNTKRIEPKCPIDPKVRATGTTTSKSGVVDFMDLAGPTTSRKRRQ</sequence>
<dbReference type="Proteomes" id="UP000190787">
    <property type="component" value="Unassembled WGS sequence"/>
</dbReference>
<evidence type="ECO:0000313" key="3">
    <source>
        <dbReference type="Proteomes" id="UP000190787"/>
    </source>
</evidence>
<evidence type="ECO:0000259" key="1">
    <source>
        <dbReference type="Pfam" id="PF12728"/>
    </source>
</evidence>
<accession>A0ABX3MSF0</accession>